<dbReference type="InterPro" id="IPR023631">
    <property type="entry name" value="Amidase_dom"/>
</dbReference>
<feature type="non-terminal residue" evidence="3">
    <location>
        <position position="146"/>
    </location>
</feature>
<dbReference type="PANTHER" id="PTHR11895">
    <property type="entry name" value="TRANSAMIDASE"/>
    <property type="match status" value="1"/>
</dbReference>
<dbReference type="PANTHER" id="PTHR11895:SF7">
    <property type="entry name" value="GLUTAMYL-TRNA(GLN) AMIDOTRANSFERASE SUBUNIT A, MITOCHONDRIAL"/>
    <property type="match status" value="1"/>
</dbReference>
<dbReference type="InterPro" id="IPR036928">
    <property type="entry name" value="AS_sf"/>
</dbReference>
<feature type="compositionally biased region" description="Polar residues" evidence="1">
    <location>
        <begin position="134"/>
        <end position="146"/>
    </location>
</feature>
<dbReference type="AlphaFoldDB" id="A0A382SL53"/>
<protein>
    <recommendedName>
        <fullName evidence="2">Amidase domain-containing protein</fullName>
    </recommendedName>
</protein>
<dbReference type="Pfam" id="PF01425">
    <property type="entry name" value="Amidase"/>
    <property type="match status" value="1"/>
</dbReference>
<proteinExistence type="predicted"/>
<dbReference type="EMBL" id="UINC01129663">
    <property type="protein sequence ID" value="SVD10205.1"/>
    <property type="molecule type" value="Genomic_DNA"/>
</dbReference>
<dbReference type="GO" id="GO:0003824">
    <property type="term" value="F:catalytic activity"/>
    <property type="evidence" value="ECO:0007669"/>
    <property type="project" value="InterPro"/>
</dbReference>
<accession>A0A382SL53</accession>
<feature type="domain" description="Amidase" evidence="2">
    <location>
        <begin position="27"/>
        <end position="146"/>
    </location>
</feature>
<dbReference type="Gene3D" id="3.90.1300.10">
    <property type="entry name" value="Amidase signature (AS) domain"/>
    <property type="match status" value="1"/>
</dbReference>
<name>A0A382SL53_9ZZZZ</name>
<gene>
    <name evidence="3" type="ORF">METZ01_LOCUS363059</name>
</gene>
<organism evidence="3">
    <name type="scientific">marine metagenome</name>
    <dbReference type="NCBI Taxonomy" id="408172"/>
    <lineage>
        <taxon>unclassified sequences</taxon>
        <taxon>metagenomes</taxon>
        <taxon>ecological metagenomes</taxon>
    </lineage>
</organism>
<reference evidence="3" key="1">
    <citation type="submission" date="2018-05" db="EMBL/GenBank/DDBJ databases">
        <authorList>
            <person name="Lanie J.A."/>
            <person name="Ng W.-L."/>
            <person name="Kazmierczak K.M."/>
            <person name="Andrzejewski T.M."/>
            <person name="Davidsen T.M."/>
            <person name="Wayne K.J."/>
            <person name="Tettelin H."/>
            <person name="Glass J.I."/>
            <person name="Rusch D."/>
            <person name="Podicherti R."/>
            <person name="Tsui H.-C.T."/>
            <person name="Winkler M.E."/>
        </authorList>
    </citation>
    <scope>NUCLEOTIDE SEQUENCE</scope>
</reference>
<sequence length="146" mass="16113">MDGAELCHLSALELRRLYSQRELSPLEVTEAVLSRMEQHDPDIKAFITPTPELALRQARSAEAAYAREEALPLSGIPLSLKDLTASRGIRTTRGSLLYENWIPDFDAPIAARLQEAGAVLLGKTNTPEMGWKGDSSNRLMDPTQNP</sequence>
<feature type="region of interest" description="Disordered" evidence="1">
    <location>
        <begin position="126"/>
        <end position="146"/>
    </location>
</feature>
<evidence type="ECO:0000313" key="3">
    <source>
        <dbReference type="EMBL" id="SVD10205.1"/>
    </source>
</evidence>
<evidence type="ECO:0000259" key="2">
    <source>
        <dbReference type="Pfam" id="PF01425"/>
    </source>
</evidence>
<dbReference type="SUPFAM" id="SSF75304">
    <property type="entry name" value="Amidase signature (AS) enzymes"/>
    <property type="match status" value="1"/>
</dbReference>
<dbReference type="InterPro" id="IPR000120">
    <property type="entry name" value="Amidase"/>
</dbReference>
<evidence type="ECO:0000256" key="1">
    <source>
        <dbReference type="SAM" id="MobiDB-lite"/>
    </source>
</evidence>